<proteinExistence type="predicted"/>
<evidence type="ECO:0000313" key="1">
    <source>
        <dbReference type="EMBL" id="PSL47166.1"/>
    </source>
</evidence>
<comment type="caution">
    <text evidence="1">The sequence shown here is derived from an EMBL/GenBank/DDBJ whole genome shotgun (WGS) entry which is preliminary data.</text>
</comment>
<keyword evidence="2" id="KW-1185">Reference proteome</keyword>
<gene>
    <name evidence="1" type="ORF">CLV51_10211</name>
</gene>
<dbReference type="AlphaFoldDB" id="A0A2P8HLT0"/>
<reference evidence="1 2" key="1">
    <citation type="submission" date="2018-03" db="EMBL/GenBank/DDBJ databases">
        <title>Genomic Encyclopedia of Archaeal and Bacterial Type Strains, Phase II (KMG-II): from individual species to whole genera.</title>
        <authorList>
            <person name="Goeker M."/>
        </authorList>
    </citation>
    <scope>NUCLEOTIDE SEQUENCE [LARGE SCALE GENOMIC DNA]</scope>
    <source>
        <strain evidence="1 2">DSM 24859</strain>
    </source>
</reference>
<accession>A0A2P8HLT0</accession>
<organism evidence="1 2">
    <name type="scientific">Chitinophaga niastensis</name>
    <dbReference type="NCBI Taxonomy" id="536980"/>
    <lineage>
        <taxon>Bacteria</taxon>
        <taxon>Pseudomonadati</taxon>
        <taxon>Bacteroidota</taxon>
        <taxon>Chitinophagia</taxon>
        <taxon>Chitinophagales</taxon>
        <taxon>Chitinophagaceae</taxon>
        <taxon>Chitinophaga</taxon>
    </lineage>
</organism>
<dbReference type="Proteomes" id="UP000240971">
    <property type="component" value="Unassembled WGS sequence"/>
</dbReference>
<sequence>MSTEHTKWYPYRSNHYQQGLKLRGRVGNGLTGYSAETLNKAEYPLSFGGSGAYSTIYNVCNIVYGDLLLSYNQPMLALPRNTGSA</sequence>
<dbReference type="EMBL" id="PYAW01000002">
    <property type="protein sequence ID" value="PSL47166.1"/>
    <property type="molecule type" value="Genomic_DNA"/>
</dbReference>
<evidence type="ECO:0000313" key="2">
    <source>
        <dbReference type="Proteomes" id="UP000240971"/>
    </source>
</evidence>
<dbReference type="RefSeq" id="WP_106527645.1">
    <property type="nucleotide sequence ID" value="NZ_PYAW01000002.1"/>
</dbReference>
<protein>
    <recommendedName>
        <fullName evidence="3">TonB-dependent receptor-like protein</fullName>
    </recommendedName>
</protein>
<name>A0A2P8HLT0_CHINA</name>
<evidence type="ECO:0008006" key="3">
    <source>
        <dbReference type="Google" id="ProtNLM"/>
    </source>
</evidence>